<dbReference type="PANTHER" id="PTHR31776:SF0">
    <property type="entry name" value="ALPHA-L-ARABINOFURANOSIDASE 1"/>
    <property type="match status" value="1"/>
</dbReference>
<dbReference type="InterPro" id="IPR051563">
    <property type="entry name" value="Glycosyl_Hydrolase_51"/>
</dbReference>
<evidence type="ECO:0000256" key="3">
    <source>
        <dbReference type="ARBA" id="ARBA00012670"/>
    </source>
</evidence>
<gene>
    <name evidence="9" type="ORF">CLV57_0553</name>
</gene>
<dbReference type="SMART" id="SM00813">
    <property type="entry name" value="Alpha-L-AF_C"/>
    <property type="match status" value="1"/>
</dbReference>
<dbReference type="EC" id="3.2.1.55" evidence="3"/>
<keyword evidence="5" id="KW-0378">Hydrolase</keyword>
<accession>A0A2H9VRY1</accession>
<dbReference type="GO" id="GO:0046373">
    <property type="term" value="P:L-arabinose metabolic process"/>
    <property type="evidence" value="ECO:0007669"/>
    <property type="project" value="InterPro"/>
</dbReference>
<evidence type="ECO:0000313" key="9">
    <source>
        <dbReference type="EMBL" id="PJJ83568.1"/>
    </source>
</evidence>
<organism evidence="9 10">
    <name type="scientific">Mucilaginibacter auburnensis</name>
    <dbReference type="NCBI Taxonomy" id="1457233"/>
    <lineage>
        <taxon>Bacteria</taxon>
        <taxon>Pseudomonadati</taxon>
        <taxon>Bacteroidota</taxon>
        <taxon>Sphingobacteriia</taxon>
        <taxon>Sphingobacteriales</taxon>
        <taxon>Sphingobacteriaceae</taxon>
        <taxon>Mucilaginibacter</taxon>
    </lineage>
</organism>
<dbReference type="EMBL" id="PGFJ01000001">
    <property type="protein sequence ID" value="PJJ83568.1"/>
    <property type="molecule type" value="Genomic_DNA"/>
</dbReference>
<dbReference type="SUPFAM" id="SSF51011">
    <property type="entry name" value="Glycosyl hydrolase domain"/>
    <property type="match status" value="1"/>
</dbReference>
<dbReference type="OrthoDB" id="9758333at2"/>
<dbReference type="Pfam" id="PF06964">
    <property type="entry name" value="Alpha-L-AF_C"/>
    <property type="match status" value="1"/>
</dbReference>
<keyword evidence="6" id="KW-0325">Glycoprotein</keyword>
<evidence type="ECO:0000313" key="10">
    <source>
        <dbReference type="Proteomes" id="UP000242687"/>
    </source>
</evidence>
<dbReference type="InterPro" id="IPR055235">
    <property type="entry name" value="ASD1_cat"/>
</dbReference>
<dbReference type="InterPro" id="IPR013780">
    <property type="entry name" value="Glyco_hydro_b"/>
</dbReference>
<dbReference type="GO" id="GO:0046556">
    <property type="term" value="F:alpha-L-arabinofuranosidase activity"/>
    <property type="evidence" value="ECO:0007669"/>
    <property type="project" value="UniProtKB-EC"/>
</dbReference>
<dbReference type="Gene3D" id="2.60.120.260">
    <property type="entry name" value="Galactose-binding domain-like"/>
    <property type="match status" value="1"/>
</dbReference>
<evidence type="ECO:0000256" key="7">
    <source>
        <dbReference type="SAM" id="SignalP"/>
    </source>
</evidence>
<comment type="catalytic activity">
    <reaction evidence="1">
        <text>Hydrolysis of terminal non-reducing alpha-L-arabinofuranoside residues in alpha-L-arabinosides.</text>
        <dbReference type="EC" id="3.2.1.55"/>
    </reaction>
</comment>
<dbReference type="Gene3D" id="3.20.20.80">
    <property type="entry name" value="Glycosidases"/>
    <property type="match status" value="1"/>
</dbReference>
<keyword evidence="4 7" id="KW-0732">Signal</keyword>
<dbReference type="Gene3D" id="2.60.40.1180">
    <property type="entry name" value="Golgi alpha-mannosidase II"/>
    <property type="match status" value="1"/>
</dbReference>
<evidence type="ECO:0000259" key="8">
    <source>
        <dbReference type="SMART" id="SM00813"/>
    </source>
</evidence>
<dbReference type="InterPro" id="IPR010720">
    <property type="entry name" value="Alpha-L-AF_C"/>
</dbReference>
<dbReference type="Pfam" id="PF22848">
    <property type="entry name" value="ASD1_dom"/>
    <property type="match status" value="1"/>
</dbReference>
<evidence type="ECO:0000256" key="1">
    <source>
        <dbReference type="ARBA" id="ARBA00001462"/>
    </source>
</evidence>
<dbReference type="RefSeq" id="WP_100339822.1">
    <property type="nucleotide sequence ID" value="NZ_PGFJ01000001.1"/>
</dbReference>
<feature type="domain" description="Alpha-L-arabinofuranosidase C-terminal" evidence="8">
    <location>
        <begin position="490"/>
        <end position="706"/>
    </location>
</feature>
<dbReference type="SUPFAM" id="SSF51445">
    <property type="entry name" value="(Trans)glycosidases"/>
    <property type="match status" value="1"/>
</dbReference>
<dbReference type="Proteomes" id="UP000242687">
    <property type="component" value="Unassembled WGS sequence"/>
</dbReference>
<evidence type="ECO:0000256" key="6">
    <source>
        <dbReference type="ARBA" id="ARBA00023180"/>
    </source>
</evidence>
<comment type="similarity">
    <text evidence="2">Belongs to the glycosyl hydrolase 51 family.</text>
</comment>
<comment type="caution">
    <text evidence="9">The sequence shown here is derived from an EMBL/GenBank/DDBJ whole genome shotgun (WGS) entry which is preliminary data.</text>
</comment>
<dbReference type="PANTHER" id="PTHR31776">
    <property type="entry name" value="ALPHA-L-ARABINOFURANOSIDASE 1"/>
    <property type="match status" value="1"/>
</dbReference>
<proteinExistence type="inferred from homology"/>
<evidence type="ECO:0000256" key="5">
    <source>
        <dbReference type="ARBA" id="ARBA00022801"/>
    </source>
</evidence>
<protein>
    <recommendedName>
        <fullName evidence="3">non-reducing end alpha-L-arabinofuranosidase</fullName>
        <ecNumber evidence="3">3.2.1.55</ecNumber>
    </recommendedName>
</protein>
<dbReference type="InterPro" id="IPR017853">
    <property type="entry name" value="GH"/>
</dbReference>
<dbReference type="AlphaFoldDB" id="A0A2H9VRY1"/>
<evidence type="ECO:0000256" key="4">
    <source>
        <dbReference type="ARBA" id="ARBA00022729"/>
    </source>
</evidence>
<name>A0A2H9VRY1_9SPHI</name>
<reference evidence="9 10" key="1">
    <citation type="submission" date="2017-11" db="EMBL/GenBank/DDBJ databases">
        <title>Genomic Encyclopedia of Archaeal and Bacterial Type Strains, Phase II (KMG-II): From Individual Species to Whole Genera.</title>
        <authorList>
            <person name="Goeker M."/>
        </authorList>
    </citation>
    <scope>NUCLEOTIDE SEQUENCE [LARGE SCALE GENOMIC DNA]</scope>
    <source>
        <strain evidence="9 10">DSM 28175</strain>
    </source>
</reference>
<sequence>MKLRFLSAAVALTCAVHVAGAQTTKLTLDLSKATVPVSPMLYGLMTEEINYAYDGGLYAELIRNRIFKNNTKQPDGWSLISEGDAKAAIQLIGADPTNVPRNERGHAINEALTTCLRLTVEKPGTRAGIANSGYWGIPVKPGTTYDASFYIKGTGQAPPAQFGNRPPQANSNAAPIVTIADNTAGPITVSLESNDGKTVFASGTIDLIKSPYWKKYSLKLTTKTGFTATKDAHFVISTNRTGLYYFNLVSLFPPTYGNRPNGSRPDLMQMLVDMKPAFLRFPGGNYLEGPYLADHFPWKTTLGPLEQRPGHPGSWGYRATDGLGLLEFLGWCEDAHMEPLLGVYAGYSLNGDHVDPGPLLEPYVQDALEEIEYIIGDAKTTYWGKRRAADGHPAPFKLTYVEVGNEDWFDRSNTYDGRFNQFRAAINKKYPQLKVISTIASKVYPTQKVTSGPPIDMEDEHYYQNSWQMQEDAFKYDNYDRKKGPKIFVGEWATREGSPTTNLISALGDAAFMTGMERNSDVVLMSCFAPLFVNVNPKNDATGEPSGMQWASDLIGYDALNSYGSPSYYVQSMFNNNIGNRVVPVSATNLPMLHIDTATLNKNLSPQQRRGRQQKPERPSLYYVATKDTKTGTIYIKVVNVADHAENVTLDLNGAGTIVSTGTLIELKGDKPEATNTITDPKHIVPITTNLTGIGKSFAHSFSPYSVSVIKIKTTPAK</sequence>
<feature type="chain" id="PRO_5014130507" description="non-reducing end alpha-L-arabinofuranosidase" evidence="7">
    <location>
        <begin position="22"/>
        <end position="718"/>
    </location>
</feature>
<feature type="signal peptide" evidence="7">
    <location>
        <begin position="1"/>
        <end position="21"/>
    </location>
</feature>
<evidence type="ECO:0000256" key="2">
    <source>
        <dbReference type="ARBA" id="ARBA00007186"/>
    </source>
</evidence>
<keyword evidence="10" id="KW-1185">Reference proteome</keyword>